<dbReference type="Gene3D" id="1.10.287.130">
    <property type="match status" value="1"/>
</dbReference>
<feature type="domain" description="Histidine kinase" evidence="5">
    <location>
        <begin position="307"/>
        <end position="514"/>
    </location>
</feature>
<dbReference type="SUPFAM" id="SSF55874">
    <property type="entry name" value="ATPase domain of HSP90 chaperone/DNA topoisomerase II/histidine kinase"/>
    <property type="match status" value="1"/>
</dbReference>
<dbReference type="Pfam" id="PF02518">
    <property type="entry name" value="HATPase_c"/>
    <property type="match status" value="1"/>
</dbReference>
<feature type="transmembrane region" description="Helical" evidence="4">
    <location>
        <begin position="247"/>
        <end position="266"/>
    </location>
</feature>
<dbReference type="InterPro" id="IPR005467">
    <property type="entry name" value="His_kinase_dom"/>
</dbReference>
<keyword evidence="3" id="KW-0597">Phosphoprotein</keyword>
<dbReference type="AlphaFoldDB" id="A0A9X3X314"/>
<keyword evidence="4" id="KW-0472">Membrane</keyword>
<feature type="transmembrane region" description="Helical" evidence="4">
    <location>
        <begin position="25"/>
        <end position="43"/>
    </location>
</feature>
<dbReference type="PRINTS" id="PR00344">
    <property type="entry name" value="BCTRLSENSOR"/>
</dbReference>
<evidence type="ECO:0000256" key="3">
    <source>
        <dbReference type="ARBA" id="ARBA00022553"/>
    </source>
</evidence>
<keyword evidence="4" id="KW-1133">Transmembrane helix</keyword>
<dbReference type="SMART" id="SM00387">
    <property type="entry name" value="HATPase_c"/>
    <property type="match status" value="1"/>
</dbReference>
<name>A0A9X3X314_9BACT</name>
<gene>
    <name evidence="6" type="ORF">KEG57_22525</name>
</gene>
<dbReference type="GO" id="GO:0000155">
    <property type="term" value="F:phosphorelay sensor kinase activity"/>
    <property type="evidence" value="ECO:0007669"/>
    <property type="project" value="InterPro"/>
</dbReference>
<comment type="caution">
    <text evidence="6">The sequence shown here is derived from an EMBL/GenBank/DDBJ whole genome shotgun (WGS) entry which is preliminary data.</text>
</comment>
<keyword evidence="7" id="KW-1185">Reference proteome</keyword>
<evidence type="ECO:0000313" key="6">
    <source>
        <dbReference type="EMBL" id="MDC3983304.1"/>
    </source>
</evidence>
<organism evidence="6 7">
    <name type="scientific">Polyangium jinanense</name>
    <dbReference type="NCBI Taxonomy" id="2829994"/>
    <lineage>
        <taxon>Bacteria</taxon>
        <taxon>Pseudomonadati</taxon>
        <taxon>Myxococcota</taxon>
        <taxon>Polyangia</taxon>
        <taxon>Polyangiales</taxon>
        <taxon>Polyangiaceae</taxon>
        <taxon>Polyangium</taxon>
    </lineage>
</organism>
<dbReference type="InterPro" id="IPR003661">
    <property type="entry name" value="HisK_dim/P_dom"/>
</dbReference>
<dbReference type="RefSeq" id="WP_272423581.1">
    <property type="nucleotide sequence ID" value="NZ_JAGTJJ010000013.1"/>
</dbReference>
<evidence type="ECO:0000256" key="4">
    <source>
        <dbReference type="SAM" id="Phobius"/>
    </source>
</evidence>
<dbReference type="PROSITE" id="PS50109">
    <property type="entry name" value="HIS_KIN"/>
    <property type="match status" value="1"/>
</dbReference>
<dbReference type="PANTHER" id="PTHR43065:SF42">
    <property type="entry name" value="TWO-COMPONENT SENSOR PPRA"/>
    <property type="match status" value="1"/>
</dbReference>
<comment type="catalytic activity">
    <reaction evidence="1">
        <text>ATP + protein L-histidine = ADP + protein N-phospho-L-histidine.</text>
        <dbReference type="EC" id="2.7.13.3"/>
    </reaction>
</comment>
<dbReference type="EMBL" id="JAGTJJ010000013">
    <property type="protein sequence ID" value="MDC3983304.1"/>
    <property type="molecule type" value="Genomic_DNA"/>
</dbReference>
<dbReference type="InterPro" id="IPR004358">
    <property type="entry name" value="Sig_transdc_His_kin-like_C"/>
</dbReference>
<dbReference type="CDD" id="cd00082">
    <property type="entry name" value="HisKA"/>
    <property type="match status" value="1"/>
</dbReference>
<evidence type="ECO:0000256" key="1">
    <source>
        <dbReference type="ARBA" id="ARBA00000085"/>
    </source>
</evidence>
<dbReference type="InterPro" id="IPR036890">
    <property type="entry name" value="HATPase_C_sf"/>
</dbReference>
<proteinExistence type="predicted"/>
<keyword evidence="4" id="KW-0812">Transmembrane</keyword>
<sequence length="520" mass="55536">MRSASPPLPFRTLPSRIARAIRRGWLVWTAALGVLAITTLALLDEQREFEGALVALARQQQMLALLLSDELSARLSAVRRDALLVADDVSAGHGPSAGMRKAYPSIEVRSSESAPSVRPPRTMSVRVPSTEGRTVELTVPVAWLMGPSARIERPDELVVLVRPPDEALWQAADGRQIESTPLTRAVSEGRDTTRLERDDAVALGLPHRRAVAAVAATDAGSLGRWTTAVVASASQERDRWDRARGRLLIGVLVPCALIVAFGATALRRQRRELELEKQLALAALVRESDERLSRASRAATTGTLAMGIAHEISTPLGVILGRAEQLAARVGEDSKAARAVRTISEQAERITQVVRGFLDLARGGSPSLRPVDPGDVARGALRLVEHRFVAAHITLVTVVDEGLPTLAGDLRLLEHAVVNLLLNACEASSPGTLVALSVRAADAGVDFIVEDRGAGIRPEDIARATEPFFTTKPAGSGLGLAIVHEIVNIHRGTLVLEPHEGGGTRARIHVPAQGEECSDA</sequence>
<dbReference type="PANTHER" id="PTHR43065">
    <property type="entry name" value="SENSOR HISTIDINE KINASE"/>
    <property type="match status" value="1"/>
</dbReference>
<reference evidence="6 7" key="1">
    <citation type="submission" date="2021-04" db="EMBL/GenBank/DDBJ databases">
        <title>Genome analysis of Polyangium sp.</title>
        <authorList>
            <person name="Li Y."/>
            <person name="Wang J."/>
        </authorList>
    </citation>
    <scope>NUCLEOTIDE SEQUENCE [LARGE SCALE GENOMIC DNA]</scope>
    <source>
        <strain evidence="6 7">SDU14</strain>
    </source>
</reference>
<dbReference type="Proteomes" id="UP001151081">
    <property type="component" value="Unassembled WGS sequence"/>
</dbReference>
<dbReference type="EC" id="2.7.13.3" evidence="2"/>
<dbReference type="SMART" id="SM00388">
    <property type="entry name" value="HisKA"/>
    <property type="match status" value="1"/>
</dbReference>
<dbReference type="Gene3D" id="3.30.565.10">
    <property type="entry name" value="Histidine kinase-like ATPase, C-terminal domain"/>
    <property type="match status" value="1"/>
</dbReference>
<evidence type="ECO:0000259" key="5">
    <source>
        <dbReference type="PROSITE" id="PS50109"/>
    </source>
</evidence>
<dbReference type="Pfam" id="PF00512">
    <property type="entry name" value="HisKA"/>
    <property type="match status" value="1"/>
</dbReference>
<dbReference type="InterPro" id="IPR036097">
    <property type="entry name" value="HisK_dim/P_sf"/>
</dbReference>
<evidence type="ECO:0000313" key="7">
    <source>
        <dbReference type="Proteomes" id="UP001151081"/>
    </source>
</evidence>
<protein>
    <recommendedName>
        <fullName evidence="2">histidine kinase</fullName>
        <ecNumber evidence="2">2.7.13.3</ecNumber>
    </recommendedName>
</protein>
<evidence type="ECO:0000256" key="2">
    <source>
        <dbReference type="ARBA" id="ARBA00012438"/>
    </source>
</evidence>
<accession>A0A9X3X314</accession>
<dbReference type="SUPFAM" id="SSF47384">
    <property type="entry name" value="Homodimeric domain of signal transducing histidine kinase"/>
    <property type="match status" value="1"/>
</dbReference>
<dbReference type="InterPro" id="IPR003594">
    <property type="entry name" value="HATPase_dom"/>
</dbReference>